<dbReference type="EMBL" id="MUGW01000009">
    <property type="protein sequence ID" value="OXA94416.1"/>
    <property type="molecule type" value="Genomic_DNA"/>
</dbReference>
<evidence type="ECO:0000256" key="2">
    <source>
        <dbReference type="ARBA" id="ARBA00022525"/>
    </source>
</evidence>
<name>A0A226HL86_9FLAO</name>
<dbReference type="Proteomes" id="UP000198345">
    <property type="component" value="Unassembled WGS sequence"/>
</dbReference>
<keyword evidence="3" id="KW-0843">Virulence</keyword>
<keyword evidence="7" id="KW-1185">Reference proteome</keyword>
<accession>A0A226HL86</accession>
<dbReference type="InterPro" id="IPR050708">
    <property type="entry name" value="T6SS_VgrG/RHS"/>
</dbReference>
<evidence type="ECO:0008006" key="8">
    <source>
        <dbReference type="Google" id="ProtNLM"/>
    </source>
</evidence>
<evidence type="ECO:0000256" key="4">
    <source>
        <dbReference type="SAM" id="Phobius"/>
    </source>
</evidence>
<keyword evidence="4" id="KW-0472">Membrane</keyword>
<dbReference type="GO" id="GO:0005737">
    <property type="term" value="C:cytoplasm"/>
    <property type="evidence" value="ECO:0007669"/>
    <property type="project" value="InterPro"/>
</dbReference>
<dbReference type="PANTHER" id="PTHR32305">
    <property type="match status" value="1"/>
</dbReference>
<feature type="chain" id="PRO_5012533649" description="Bacterial toxin 23 domain-containing protein" evidence="5">
    <location>
        <begin position="20"/>
        <end position="2007"/>
    </location>
</feature>
<reference evidence="6 7" key="1">
    <citation type="submission" date="2016-11" db="EMBL/GenBank/DDBJ databases">
        <title>Whole genomes of Flavobacteriaceae.</title>
        <authorList>
            <person name="Stine C."/>
            <person name="Li C."/>
            <person name="Tadesse D."/>
        </authorList>
    </citation>
    <scope>NUCLEOTIDE SEQUENCE [LARGE SCALE GENOMIC DNA]</scope>
    <source>
        <strain evidence="6 7">DSM 18292</strain>
    </source>
</reference>
<evidence type="ECO:0000256" key="1">
    <source>
        <dbReference type="ARBA" id="ARBA00004613"/>
    </source>
</evidence>
<keyword evidence="2" id="KW-0964">Secreted</keyword>
<evidence type="ECO:0000313" key="7">
    <source>
        <dbReference type="Proteomes" id="UP000198345"/>
    </source>
</evidence>
<dbReference type="NCBIfam" id="TIGR01643">
    <property type="entry name" value="YD_repeat_2x"/>
    <property type="match status" value="3"/>
</dbReference>
<keyword evidence="5" id="KW-0732">Signal</keyword>
<evidence type="ECO:0000256" key="3">
    <source>
        <dbReference type="ARBA" id="ARBA00023026"/>
    </source>
</evidence>
<dbReference type="InterPro" id="IPR006530">
    <property type="entry name" value="YD"/>
</dbReference>
<gene>
    <name evidence="6" type="ORF">B0A66_04990</name>
</gene>
<dbReference type="PANTHER" id="PTHR32305:SF15">
    <property type="entry name" value="PROTEIN RHSA-RELATED"/>
    <property type="match status" value="1"/>
</dbReference>
<dbReference type="SUPFAM" id="SSF69318">
    <property type="entry name" value="Integrin alpha N-terminal domain"/>
    <property type="match status" value="1"/>
</dbReference>
<keyword evidence="4" id="KW-0812">Transmembrane</keyword>
<dbReference type="Pfam" id="PF03534">
    <property type="entry name" value="SpvB"/>
    <property type="match status" value="1"/>
</dbReference>
<dbReference type="NCBIfam" id="TIGR03696">
    <property type="entry name" value="Rhs_assc_core"/>
    <property type="match status" value="1"/>
</dbReference>
<dbReference type="InterPro" id="IPR028994">
    <property type="entry name" value="Integrin_alpha_N"/>
</dbReference>
<dbReference type="InterPro" id="IPR022385">
    <property type="entry name" value="Rhs_assc_core"/>
</dbReference>
<dbReference type="Gene3D" id="2.40.128.340">
    <property type="match status" value="1"/>
</dbReference>
<dbReference type="OrthoDB" id="6225685at2"/>
<proteinExistence type="predicted"/>
<dbReference type="GO" id="GO:0005576">
    <property type="term" value="C:extracellular region"/>
    <property type="evidence" value="ECO:0007669"/>
    <property type="project" value="UniProtKB-SubCell"/>
</dbReference>
<feature type="signal peptide" evidence="5">
    <location>
        <begin position="1"/>
        <end position="19"/>
    </location>
</feature>
<dbReference type="InterPro" id="IPR003284">
    <property type="entry name" value="Sal_SpvB"/>
</dbReference>
<dbReference type="Gene3D" id="2.180.10.10">
    <property type="entry name" value="RHS repeat-associated core"/>
    <property type="match status" value="1"/>
</dbReference>
<feature type="transmembrane region" description="Helical" evidence="4">
    <location>
        <begin position="1768"/>
        <end position="1787"/>
    </location>
</feature>
<sequence length="2007" mass="221658">MKKLYFTTTLLLLHLFITAQTSPTGSSTEVGITEGALTVSLSGAATYAVPIAVPPGINGIVPQISLVYNSQGGNGNAGYRWNIAGVSSITRIAATKFHDGQNDPVDFDRLDRFALDGQRLIVKYGTGGSYGSMATVYETESFSKLKITSFGVHPAGKKFGPSHFIVEYPDGSKGYYGTIGGPGSIMEWAILFWENPQGVRLSYEYSLTNSTLDITAIKYGSLGSTAPLNEIRFNYVPIGRKEEAYVGGRNITRTKILNSIAILSSGVGYRNYTLQHQATTNSLGYKQLLSITESNGDHSKSYNPTVFEYYGSKQKIAPISSVSTLPMGEINALNSATIAGDFDGDAKMDFVLYPLTGSNAKKEFRVFNNLTKTSRVTPETVSCGLFQEIFTSNFLSRQGKMFPFQGITTVQNAVNTKAVNFNTYIKSPHGFGVYATKQVTFPVRNFYSEILKKNQDRAQEKKYYSGDFNGDGITDVIAVDKEIAHYSSATKLTKYYSTGKVYFIDLHSGQKTNFWNETGTLSEYVRNGGLLPSKDKIETFDANGDGKTNILHFKKGSVSVYTLDDANQLQLLWKTTDTDINVDQPILPGDYSGDGKMEFILPKAAGVYATDYFKFTSNGYGFEKTVQNYGGLVNWGNTSDKQGTTGCTLIPLDINGDGKTDIVQLRSFYTNASKVGRILINVFGNNGAAFNSAIEYDTGVQTTLKSFAIPVFLSPKTNNQYFAVGAISNNQLYTFDSQYDFNTEMLIKNITTGNGVKETITYHSLQEDPYEPVYVPTPEVETYPNIDITVAPNIKIVTKIEKESASAKKSQLFFYSGAVTNTIGLGFLGFRTTSSTNWFEKHSDIISTIKRNDITLRGANTQNFTVLGLHVLSTPIPSDFITKSNISYHAELLPNKVFRLQNIRTSEFNALDDTTTETAITSFDANSNPLRSVTVLQESGTTVQTTVSEVSYEAAASSPYVVGRPSGKKQSVTISGDVMTSEEEYVYQNNLLTQIRKKGHNTEHITEDNTYDAFGNITRKTITASGLPPRVTRYEYDLSGRFLTRSIDVEGLSTSFAYDVHGMLQSETSPYLLNTSYEYDTWFKKTKTTDYLGKKNQYDYARNGQHTIITSTADDGSVSEETFDELGRKIKAGSKNIMGKFSYVDYAYDIHDRNYKVSEPYFGSGATQWNETKYDSYGRVSQHISFTGKVTDITYSGLTTTVNDGTKSKSSTKNAIGNVVTMTDTPGGTISYTYFANGNLKESEYAGVKTTISQDGWGRKTKLTDSSAGTYTYEYNAFGETIAETTPHGTTTYTLDPVGKLVQKTISGNNTNSKTTYTYDTRSKLLLSSKFEDLTNGSNTILNSIAYDVVKRIIKTQEVTPYAVFTKEINYDNFGRVNTETSTAFSGGNASVKTIKNTYKNGALWQIKDNATNIILWQTNEVNPRGQLTQAQSGGTTVTNNYDSFGLASEIKYDVAATSKNIVTLQTVFDNKRGNLLSRTNSLFNSAENFQYDTLDRLTEFTNAKGEREKQHYDDQGRITENSLGKYSYTVKAKPYQNDSILVRTEMLEHYLKRPLQKISYNTFKRPVEIQEDKIDKISFDYNDDHNRTTMFYGGLQDDKEERTYRKYYSADGSMEIKHNTVTNTFEFVTYIGGDGYTAPLALKSDGRKETFLYLQRDYQGSIVSITDSWGVLIEKRLFDAWGAIAQVQDGNGKTLTGLTVLDRGYTGHEHLQSVALINMNGRIYDPQLHRFIQPDNFVQDPFNTQNFNRYGYCWNNPLKYTDASGEFVFVSVAAAIIVVSAAVNVYQNWGDITGNTGKFSNINWGKFIGYTGTGAAAGALTVYGGPYGVVMGAGFQNFSNSLINGSDFTTTLENTASGVINGYLTMGIGKGMDLIFPNGMFNFNSSILTGAINNTFGGMVSGFLTTSIITHDLNEGLKVATNPVNIVSATILGGLDGAMKAPNAMKAPVEVLQKKQPILESLQLKSVPIRSLPQNVVIPPTGVFVPQRTVIPKKYNYNFSQNKFKG</sequence>
<evidence type="ECO:0000313" key="6">
    <source>
        <dbReference type="EMBL" id="OXA94416.1"/>
    </source>
</evidence>
<comment type="caution">
    <text evidence="6">The sequence shown here is derived from an EMBL/GenBank/DDBJ whole genome shotgun (WGS) entry which is preliminary data.</text>
</comment>
<organism evidence="6 7">
    <name type="scientific">Flavobacterium hercynium</name>
    <dbReference type="NCBI Taxonomy" id="387094"/>
    <lineage>
        <taxon>Bacteria</taxon>
        <taxon>Pseudomonadati</taxon>
        <taxon>Bacteroidota</taxon>
        <taxon>Flavobacteriia</taxon>
        <taxon>Flavobacteriales</taxon>
        <taxon>Flavobacteriaceae</taxon>
        <taxon>Flavobacterium</taxon>
    </lineage>
</organism>
<keyword evidence="4" id="KW-1133">Transmembrane helix</keyword>
<protein>
    <recommendedName>
        <fullName evidence="8">Bacterial toxin 23 domain-containing protein</fullName>
    </recommendedName>
</protein>
<dbReference type="RefSeq" id="WP_089048756.1">
    <property type="nucleotide sequence ID" value="NZ_FXTV01000012.1"/>
</dbReference>
<comment type="subcellular location">
    <subcellularLocation>
        <location evidence="1">Secreted</location>
    </subcellularLocation>
</comment>
<evidence type="ECO:0000256" key="5">
    <source>
        <dbReference type="SAM" id="SignalP"/>
    </source>
</evidence>